<dbReference type="PROSITE" id="PS50109">
    <property type="entry name" value="HIS_KIN"/>
    <property type="match status" value="1"/>
</dbReference>
<keyword evidence="7" id="KW-1185">Reference proteome</keyword>
<dbReference type="InterPro" id="IPR036890">
    <property type="entry name" value="HATPase_C_sf"/>
</dbReference>
<keyword evidence="4" id="KW-0902">Two-component regulatory system</keyword>
<keyword evidence="3" id="KW-0808">Transferase</keyword>
<dbReference type="PRINTS" id="PR00344">
    <property type="entry name" value="BCTRLSENSOR"/>
</dbReference>
<dbReference type="InterPro" id="IPR004358">
    <property type="entry name" value="Sig_transdc_His_kin-like_C"/>
</dbReference>
<protein>
    <recommendedName>
        <fullName evidence="2">histidine kinase</fullName>
        <ecNumber evidence="2">2.7.13.3</ecNumber>
    </recommendedName>
</protein>
<dbReference type="Gene3D" id="3.30.565.10">
    <property type="entry name" value="Histidine kinase-like ATPase, C-terminal domain"/>
    <property type="match status" value="1"/>
</dbReference>
<dbReference type="Pfam" id="PF02518">
    <property type="entry name" value="HATPase_c"/>
    <property type="match status" value="1"/>
</dbReference>
<dbReference type="Proteomes" id="UP000667802">
    <property type="component" value="Unassembled WGS sequence"/>
</dbReference>
<dbReference type="EC" id="2.7.13.3" evidence="2"/>
<evidence type="ECO:0000256" key="1">
    <source>
        <dbReference type="ARBA" id="ARBA00000085"/>
    </source>
</evidence>
<sequence length="166" mass="18292">MNLEHAKNVQLKVEGANTLIERSVLEALREPLTELLRNAFENGIEDSTTRRACGKPEEGLIEIKATHYGNHTIITVRDDGRGIRLEQIPTCAMATGLEPTILEQATDEEILSLMYELGMGSFETSDHGVEIDVVRNKLKPIGGDIKVDAIPTIGSTFTLSVPFKVY</sequence>
<dbReference type="InterPro" id="IPR051315">
    <property type="entry name" value="Bact_Chemotaxis_CheA"/>
</dbReference>
<keyword evidence="6" id="KW-0067">ATP-binding</keyword>
<dbReference type="GO" id="GO:0005524">
    <property type="term" value="F:ATP binding"/>
    <property type="evidence" value="ECO:0007669"/>
    <property type="project" value="UniProtKB-KW"/>
</dbReference>
<evidence type="ECO:0000313" key="7">
    <source>
        <dbReference type="Proteomes" id="UP000667802"/>
    </source>
</evidence>
<dbReference type="InterPro" id="IPR005467">
    <property type="entry name" value="His_kinase_dom"/>
</dbReference>
<gene>
    <name evidence="6" type="ORF">G7B40_023990</name>
</gene>
<organism evidence="6 7">
    <name type="scientific">Aetokthonos hydrillicola Thurmond2011</name>
    <dbReference type="NCBI Taxonomy" id="2712845"/>
    <lineage>
        <taxon>Bacteria</taxon>
        <taxon>Bacillati</taxon>
        <taxon>Cyanobacteriota</taxon>
        <taxon>Cyanophyceae</taxon>
        <taxon>Nostocales</taxon>
        <taxon>Hapalosiphonaceae</taxon>
        <taxon>Aetokthonos</taxon>
    </lineage>
</organism>
<feature type="domain" description="Histidine kinase" evidence="5">
    <location>
        <begin position="1"/>
        <end position="165"/>
    </location>
</feature>
<evidence type="ECO:0000256" key="4">
    <source>
        <dbReference type="ARBA" id="ARBA00023012"/>
    </source>
</evidence>
<reference evidence="7" key="1">
    <citation type="journal article" date="2021" name="Science">
        <title>Hunting the eagle killer: A cyanobacterial neurotoxin causes vacuolar myelinopathy.</title>
        <authorList>
            <person name="Breinlinger S."/>
            <person name="Phillips T.J."/>
            <person name="Haram B.N."/>
            <person name="Mares J."/>
            <person name="Martinez Yerena J.A."/>
            <person name="Hrouzek P."/>
            <person name="Sobotka R."/>
            <person name="Henderson W.M."/>
            <person name="Schmieder P."/>
            <person name="Williams S.M."/>
            <person name="Lauderdale J.D."/>
            <person name="Wilde H.D."/>
            <person name="Gerrin W."/>
            <person name="Kust A."/>
            <person name="Washington J.W."/>
            <person name="Wagner C."/>
            <person name="Geier B."/>
            <person name="Liebeke M."/>
            <person name="Enke H."/>
            <person name="Niedermeyer T.H.J."/>
            <person name="Wilde S.B."/>
        </authorList>
    </citation>
    <scope>NUCLEOTIDE SEQUENCE [LARGE SCALE GENOMIC DNA]</scope>
    <source>
        <strain evidence="7">Thurmond2011</strain>
    </source>
</reference>
<dbReference type="EMBL" id="JAALHA020000013">
    <property type="protein sequence ID" value="MDR9897605.1"/>
    <property type="molecule type" value="Genomic_DNA"/>
</dbReference>
<name>A0AAP5M9V5_9CYAN</name>
<proteinExistence type="predicted"/>
<evidence type="ECO:0000256" key="2">
    <source>
        <dbReference type="ARBA" id="ARBA00012438"/>
    </source>
</evidence>
<dbReference type="PANTHER" id="PTHR43395">
    <property type="entry name" value="SENSOR HISTIDINE KINASE CHEA"/>
    <property type="match status" value="1"/>
</dbReference>
<accession>A0AAP5M9V5</accession>
<evidence type="ECO:0000313" key="6">
    <source>
        <dbReference type="EMBL" id="MDR9897605.1"/>
    </source>
</evidence>
<keyword evidence="6" id="KW-0547">Nucleotide-binding</keyword>
<dbReference type="SMART" id="SM00387">
    <property type="entry name" value="HATPase_c"/>
    <property type="match status" value="1"/>
</dbReference>
<dbReference type="SUPFAM" id="SSF55874">
    <property type="entry name" value="ATPase domain of HSP90 chaperone/DNA topoisomerase II/histidine kinase"/>
    <property type="match status" value="1"/>
</dbReference>
<comment type="catalytic activity">
    <reaction evidence="1">
        <text>ATP + protein L-histidine = ADP + protein N-phospho-L-histidine.</text>
        <dbReference type="EC" id="2.7.13.3"/>
    </reaction>
</comment>
<dbReference type="PANTHER" id="PTHR43395:SF1">
    <property type="entry name" value="CHEMOTAXIS PROTEIN CHEA"/>
    <property type="match status" value="1"/>
</dbReference>
<keyword evidence="3" id="KW-0418">Kinase</keyword>
<dbReference type="GO" id="GO:0000160">
    <property type="term" value="P:phosphorelay signal transduction system"/>
    <property type="evidence" value="ECO:0007669"/>
    <property type="project" value="UniProtKB-KW"/>
</dbReference>
<evidence type="ECO:0000259" key="5">
    <source>
        <dbReference type="PROSITE" id="PS50109"/>
    </source>
</evidence>
<comment type="caution">
    <text evidence="6">The sequence shown here is derived from an EMBL/GenBank/DDBJ whole genome shotgun (WGS) entry which is preliminary data.</text>
</comment>
<dbReference type="GO" id="GO:0004673">
    <property type="term" value="F:protein histidine kinase activity"/>
    <property type="evidence" value="ECO:0007669"/>
    <property type="project" value="UniProtKB-EC"/>
</dbReference>
<evidence type="ECO:0000256" key="3">
    <source>
        <dbReference type="ARBA" id="ARBA00022777"/>
    </source>
</evidence>
<dbReference type="InterPro" id="IPR003594">
    <property type="entry name" value="HATPase_dom"/>
</dbReference>
<dbReference type="AlphaFoldDB" id="A0AAP5M9V5"/>